<dbReference type="InterPro" id="IPR036390">
    <property type="entry name" value="WH_DNA-bd_sf"/>
</dbReference>
<dbReference type="Proteomes" id="UP000265341">
    <property type="component" value="Unassembled WGS sequence"/>
</dbReference>
<evidence type="ECO:0000256" key="1">
    <source>
        <dbReference type="ARBA" id="ARBA00023015"/>
    </source>
</evidence>
<evidence type="ECO:0000313" key="5">
    <source>
        <dbReference type="EMBL" id="RIH83094.1"/>
    </source>
</evidence>
<dbReference type="Gene3D" id="1.10.10.10">
    <property type="entry name" value="Winged helix-like DNA-binding domain superfamily/Winged helix DNA-binding domain"/>
    <property type="match status" value="1"/>
</dbReference>
<evidence type="ECO:0000313" key="6">
    <source>
        <dbReference type="Proteomes" id="UP000265341"/>
    </source>
</evidence>
<dbReference type="InterPro" id="IPR036527">
    <property type="entry name" value="SCP2_sterol-bd_dom_sf"/>
</dbReference>
<dbReference type="InterPro" id="IPR003033">
    <property type="entry name" value="SCP2_sterol-bd_dom"/>
</dbReference>
<evidence type="ECO:0000256" key="2">
    <source>
        <dbReference type="ARBA" id="ARBA00023125"/>
    </source>
</evidence>
<dbReference type="InterPro" id="IPR036388">
    <property type="entry name" value="WH-like_DNA-bd_sf"/>
</dbReference>
<dbReference type="EMBL" id="QWLA01000085">
    <property type="protein sequence ID" value="RIH83094.1"/>
    <property type="molecule type" value="Genomic_DNA"/>
</dbReference>
<dbReference type="Gene3D" id="3.30.1050.10">
    <property type="entry name" value="SCP2 sterol-binding domain"/>
    <property type="match status" value="1"/>
</dbReference>
<keyword evidence="3" id="KW-0804">Transcription</keyword>
<accession>A0A399EEN3</accession>
<dbReference type="PANTHER" id="PTHR33204:SF18">
    <property type="entry name" value="TRANSCRIPTIONAL REGULATORY PROTEIN"/>
    <property type="match status" value="1"/>
</dbReference>
<dbReference type="InterPro" id="IPR002577">
    <property type="entry name" value="HTH_HxlR"/>
</dbReference>
<dbReference type="RefSeq" id="WP_220452351.1">
    <property type="nucleotide sequence ID" value="NZ_QWLA01000085.1"/>
</dbReference>
<dbReference type="PROSITE" id="PS51118">
    <property type="entry name" value="HTH_HXLR"/>
    <property type="match status" value="1"/>
</dbReference>
<dbReference type="SUPFAM" id="SSF55718">
    <property type="entry name" value="SCP-like"/>
    <property type="match status" value="1"/>
</dbReference>
<gene>
    <name evidence="5" type="primary">yodB_2</name>
    <name evidence="5" type="ORF">Mrose_03165</name>
</gene>
<sequence>MPAVEMMATLEEMSGKRSYDDGCAAAHALDLVGERWALLVVRELLLGPRRFSDLQAGLPHISPNVLSRRLKDLEAIGVVRRQKLPPPAGVWVYELSEWGYELEPILQQLGRWGARSPWQPAEAPISLATLVTAMKTMFHPPAAEGLEATYELRLAAECFRVRVAGGQLEIARGRAERPDAVLEGDVATLGGLAFGGQSFAEAVASGRLTVHGDEELARRFLRLFKLPEPVAPPAAGPS</sequence>
<evidence type="ECO:0000259" key="4">
    <source>
        <dbReference type="PROSITE" id="PS51118"/>
    </source>
</evidence>
<reference evidence="5 6" key="1">
    <citation type="submission" date="2018-08" db="EMBL/GenBank/DDBJ databases">
        <title>Meiothermus roseus NBRC 110900 genome sequencing project.</title>
        <authorList>
            <person name="Da Costa M.S."/>
            <person name="Albuquerque L."/>
            <person name="Raposo P."/>
            <person name="Froufe H.J.C."/>
            <person name="Barroso C.S."/>
            <person name="Egas C."/>
        </authorList>
    </citation>
    <scope>NUCLEOTIDE SEQUENCE [LARGE SCALE GENOMIC DNA]</scope>
    <source>
        <strain evidence="5 6">NBRC 110900</strain>
    </source>
</reference>
<keyword evidence="6" id="KW-1185">Reference proteome</keyword>
<protein>
    <submittedName>
        <fullName evidence="5">HTH-type transcriptional regulator YodB</fullName>
    </submittedName>
</protein>
<dbReference type="Pfam" id="PF02036">
    <property type="entry name" value="SCP2"/>
    <property type="match status" value="1"/>
</dbReference>
<evidence type="ECO:0000256" key="3">
    <source>
        <dbReference type="ARBA" id="ARBA00023163"/>
    </source>
</evidence>
<dbReference type="Pfam" id="PF01638">
    <property type="entry name" value="HxlR"/>
    <property type="match status" value="1"/>
</dbReference>
<feature type="domain" description="HTH hxlR-type" evidence="4">
    <location>
        <begin position="23"/>
        <end position="121"/>
    </location>
</feature>
<name>A0A399EEN3_9DEIN</name>
<organism evidence="5 6">
    <name type="scientific">Calidithermus roseus</name>
    <dbReference type="NCBI Taxonomy" id="1644118"/>
    <lineage>
        <taxon>Bacteria</taxon>
        <taxon>Thermotogati</taxon>
        <taxon>Deinococcota</taxon>
        <taxon>Deinococci</taxon>
        <taxon>Thermales</taxon>
        <taxon>Thermaceae</taxon>
        <taxon>Calidithermus</taxon>
    </lineage>
</organism>
<dbReference type="GO" id="GO:0003677">
    <property type="term" value="F:DNA binding"/>
    <property type="evidence" value="ECO:0007669"/>
    <property type="project" value="UniProtKB-KW"/>
</dbReference>
<dbReference type="SUPFAM" id="SSF46785">
    <property type="entry name" value="Winged helix' DNA-binding domain"/>
    <property type="match status" value="1"/>
</dbReference>
<dbReference type="AlphaFoldDB" id="A0A399EEN3"/>
<proteinExistence type="predicted"/>
<dbReference type="PANTHER" id="PTHR33204">
    <property type="entry name" value="TRANSCRIPTIONAL REGULATOR, MARR FAMILY"/>
    <property type="match status" value="1"/>
</dbReference>
<keyword evidence="1" id="KW-0805">Transcription regulation</keyword>
<keyword evidence="2" id="KW-0238">DNA-binding</keyword>
<comment type="caution">
    <text evidence="5">The sequence shown here is derived from an EMBL/GenBank/DDBJ whole genome shotgun (WGS) entry which is preliminary data.</text>
</comment>